<dbReference type="Proteomes" id="UP000777774">
    <property type="component" value="Unassembled WGS sequence"/>
</dbReference>
<organism evidence="8 9">
    <name type="scientific">Cellulomonas septica</name>
    <dbReference type="NCBI Taxonomy" id="285080"/>
    <lineage>
        <taxon>Bacteria</taxon>
        <taxon>Bacillati</taxon>
        <taxon>Actinomycetota</taxon>
        <taxon>Actinomycetes</taxon>
        <taxon>Micrococcales</taxon>
        <taxon>Cellulomonadaceae</taxon>
        <taxon>Cellulomonas</taxon>
    </lineage>
</organism>
<keyword evidence="9" id="KW-1185">Reference proteome</keyword>
<dbReference type="SUPFAM" id="SSF49464">
    <property type="entry name" value="Carboxypeptidase regulatory domain-like"/>
    <property type="match status" value="2"/>
</dbReference>
<dbReference type="EC" id="3.2.1.1" evidence="2"/>
<keyword evidence="4" id="KW-0106">Calcium</keyword>
<dbReference type="InterPro" id="IPR002909">
    <property type="entry name" value="IPT_dom"/>
</dbReference>
<dbReference type="SUPFAM" id="SSF81296">
    <property type="entry name" value="E set domains"/>
    <property type="match status" value="2"/>
</dbReference>
<gene>
    <name evidence="8" type="ORF">HGA02_02060</name>
</gene>
<feature type="chain" id="PRO_5045854022" description="alpha-amylase" evidence="6">
    <location>
        <begin position="34"/>
        <end position="1012"/>
    </location>
</feature>
<proteinExistence type="predicted"/>
<dbReference type="Gene3D" id="2.60.40.10">
    <property type="entry name" value="Immunoglobulins"/>
    <property type="match status" value="5"/>
</dbReference>
<dbReference type="EMBL" id="JAAXOY010000018">
    <property type="protein sequence ID" value="NKY38345.1"/>
    <property type="molecule type" value="Genomic_DNA"/>
</dbReference>
<dbReference type="InterPro" id="IPR008969">
    <property type="entry name" value="CarboxyPept-like_regulatory"/>
</dbReference>
<accession>A0ABX1JYG5</accession>
<evidence type="ECO:0000256" key="5">
    <source>
        <dbReference type="ARBA" id="ARBA00030238"/>
    </source>
</evidence>
<comment type="caution">
    <text evidence="8">The sequence shown here is derived from an EMBL/GenBank/DDBJ whole genome shotgun (WGS) entry which is preliminary data.</text>
</comment>
<comment type="catalytic activity">
    <reaction evidence="1">
        <text>Endohydrolysis of (1-&gt;4)-alpha-D-glucosidic linkages in polysaccharides containing three or more (1-&gt;4)-alpha-linked D-glucose units.</text>
        <dbReference type="EC" id="3.2.1.1"/>
    </reaction>
</comment>
<evidence type="ECO:0000313" key="8">
    <source>
        <dbReference type="EMBL" id="NKY38345.1"/>
    </source>
</evidence>
<evidence type="ECO:0000256" key="6">
    <source>
        <dbReference type="SAM" id="SignalP"/>
    </source>
</evidence>
<dbReference type="Pfam" id="PF13620">
    <property type="entry name" value="CarboxypepD_reg"/>
    <property type="match status" value="3"/>
</dbReference>
<dbReference type="Gene3D" id="2.60.40.1120">
    <property type="entry name" value="Carboxypeptidase-like, regulatory domain"/>
    <property type="match status" value="2"/>
</dbReference>
<dbReference type="InterPro" id="IPR013783">
    <property type="entry name" value="Ig-like_fold"/>
</dbReference>
<dbReference type="InterPro" id="IPR032109">
    <property type="entry name" value="Big_3_5"/>
</dbReference>
<dbReference type="SMART" id="SM00429">
    <property type="entry name" value="IPT"/>
    <property type="match status" value="2"/>
</dbReference>
<sequence length="1012" mass="100120">MPSPARPRAVRRLVAAALAAFLTLIGLATTASADDATGSLTGRVVDASGAPVVGVPVDLATTMGMSTGAITLTDAQGGYAFASVAPGTYLVHVTPPGDSPLLEGYHGGSRAWEATWLSVTAGATTQVGDTVLQTAAIVEGRVVSAGQPVSTASVSLTATTGFNGGFGSTWTDGTFRIKAPAGDYRVQVTGPWGSGLLTTYWPGTQDQTQAGVVSAVAGQTTALGDIAMTTGATITGTVTGPDGAPAAGVSVWATQQSPGYSSMATTAADGTYAIGGLAAGEYQLQFRPTAGSGLRSEYFDGVDDWASATPVVVTAGGTTAGVDASLRQGVCLTGVVRDAAGAPVSGALVLLHPADGGTASAHGTTGFDGTFRVSDAAPGDYLLEVSTWNDDLADGYYPGSTRRDDATVLSLATGDCVDLDPVTMPVGGTITGRLLAVDGTPAAGNVYATGEDGAYGSATAGSDGRFVVRGLPSGDYVVQARAFGGGIDVYHPGVPTRADAETVRVTIGDDTAIGDLRIVAGGTLTGTAVKPDGSGFSSELYVTPVGGGYDDSLLRYVVDGAFTADDVVPGRHILSVVAESRGSSGFYDGVTTYYDGGTGTQQRSKAVPLDVAAGQTVDGLHLVVPPRGTAPAQVAAVSSPQPAAVGRPATVRVTVTGDGATPTGAVGIYGPTGFLGDALLEDGHADVTFTVPDVEWATDGGTPQIGVEYVGDAVHDRQYVSVPFAVTTSTDPEPAPPTVSSVDPAAGSALGGAQVVVTGSGFVGTPEVTFGGVAATGVVVDSPTTLRATVPAHAAGPAPVVVTTDRGASDGTVAYTYEHVPTATTLTATPTTVASGGTVALTATVAAAGLVPAGEVAFTVAGGEVRTVPLVDGTASLTVTAGQTGTQVVTATFVGDATFASSTATLDLVVTAPAVKPVLTAALPPVACTAGGTTVLLVGRHLTGTTGVTFGSTAATTFRVVSDTAVSVRVPAHAAGKAEVRVTTPGGTTKAVPFTYVAPPRGFTCPKVAPVS</sequence>
<evidence type="ECO:0000256" key="2">
    <source>
        <dbReference type="ARBA" id="ARBA00012595"/>
    </source>
</evidence>
<protein>
    <recommendedName>
        <fullName evidence="2">alpha-amylase</fullName>
        <ecNumber evidence="2">3.2.1.1</ecNumber>
    </recommendedName>
    <alternativeName>
        <fullName evidence="5">1,4-alpha-D-glucan glucanohydrolase</fullName>
    </alternativeName>
</protein>
<evidence type="ECO:0000256" key="3">
    <source>
        <dbReference type="ARBA" id="ARBA00022729"/>
    </source>
</evidence>
<feature type="domain" description="IPT/TIG" evidence="7">
    <location>
        <begin position="736"/>
        <end position="818"/>
    </location>
</feature>
<dbReference type="PANTHER" id="PTHR23303">
    <property type="entry name" value="CARBOXYPEPTIDASE REGULATORY REGION-CONTAINING"/>
    <property type="match status" value="1"/>
</dbReference>
<dbReference type="InterPro" id="IPR013784">
    <property type="entry name" value="Carb-bd-like_fold"/>
</dbReference>
<name>A0ABX1JYG5_9CELL</name>
<evidence type="ECO:0000259" key="7">
    <source>
        <dbReference type="SMART" id="SM00429"/>
    </source>
</evidence>
<evidence type="ECO:0000313" key="9">
    <source>
        <dbReference type="Proteomes" id="UP000777774"/>
    </source>
</evidence>
<evidence type="ECO:0000256" key="4">
    <source>
        <dbReference type="ARBA" id="ARBA00022837"/>
    </source>
</evidence>
<dbReference type="InterPro" id="IPR014756">
    <property type="entry name" value="Ig_E-set"/>
</dbReference>
<dbReference type="InterPro" id="IPR051417">
    <property type="entry name" value="SDr/BOS_complex"/>
</dbReference>
<feature type="signal peptide" evidence="6">
    <location>
        <begin position="1"/>
        <end position="33"/>
    </location>
</feature>
<evidence type="ECO:0000256" key="1">
    <source>
        <dbReference type="ARBA" id="ARBA00000548"/>
    </source>
</evidence>
<dbReference type="Pfam" id="PF16640">
    <property type="entry name" value="Big_3_5"/>
    <property type="match status" value="1"/>
</dbReference>
<dbReference type="PANTHER" id="PTHR23303:SF14">
    <property type="entry name" value="BOS COMPLEX SUBUNIT NOMO1-RELATED"/>
    <property type="match status" value="1"/>
</dbReference>
<keyword evidence="3 6" id="KW-0732">Signal</keyword>
<dbReference type="SUPFAM" id="SSF49452">
    <property type="entry name" value="Starch-binding domain-like"/>
    <property type="match status" value="2"/>
</dbReference>
<dbReference type="CDD" id="cd00102">
    <property type="entry name" value="IPT"/>
    <property type="match status" value="2"/>
</dbReference>
<reference evidence="8 9" key="1">
    <citation type="submission" date="2020-04" db="EMBL/GenBank/DDBJ databases">
        <title>MicrobeNet Type strains.</title>
        <authorList>
            <person name="Nicholson A.C."/>
        </authorList>
    </citation>
    <scope>NUCLEOTIDE SEQUENCE [LARGE SCALE GENOMIC DNA]</scope>
    <source>
        <strain evidence="8 9">ATCC BAA-787</strain>
    </source>
</reference>
<dbReference type="Pfam" id="PF01833">
    <property type="entry name" value="TIG"/>
    <property type="match status" value="2"/>
</dbReference>
<dbReference type="RefSeq" id="WP_168677020.1">
    <property type="nucleotide sequence ID" value="NZ_JAAXOY010000018.1"/>
</dbReference>
<feature type="domain" description="IPT/TIG" evidence="7">
    <location>
        <begin position="916"/>
        <end position="997"/>
    </location>
</feature>